<evidence type="ECO:0000313" key="3">
    <source>
        <dbReference type="Proteomes" id="UP001212152"/>
    </source>
</evidence>
<dbReference type="EMBL" id="JADGJQ010000156">
    <property type="protein sequence ID" value="KAJ3166799.1"/>
    <property type="molecule type" value="Genomic_DNA"/>
</dbReference>
<accession>A0AAD5XIV4</accession>
<proteinExistence type="predicted"/>
<evidence type="ECO:0000256" key="1">
    <source>
        <dbReference type="SAM" id="Phobius"/>
    </source>
</evidence>
<keyword evidence="1" id="KW-0812">Transmembrane</keyword>
<dbReference type="Proteomes" id="UP001212152">
    <property type="component" value="Unassembled WGS sequence"/>
</dbReference>
<comment type="caution">
    <text evidence="2">The sequence shown here is derived from an EMBL/GenBank/DDBJ whole genome shotgun (WGS) entry which is preliminary data.</text>
</comment>
<organism evidence="2 3">
    <name type="scientific">Geranomyces variabilis</name>
    <dbReference type="NCBI Taxonomy" id="109894"/>
    <lineage>
        <taxon>Eukaryota</taxon>
        <taxon>Fungi</taxon>
        <taxon>Fungi incertae sedis</taxon>
        <taxon>Chytridiomycota</taxon>
        <taxon>Chytridiomycota incertae sedis</taxon>
        <taxon>Chytridiomycetes</taxon>
        <taxon>Spizellomycetales</taxon>
        <taxon>Powellomycetaceae</taxon>
        <taxon>Geranomyces</taxon>
    </lineage>
</organism>
<keyword evidence="3" id="KW-1185">Reference proteome</keyword>
<name>A0AAD5XIV4_9FUNG</name>
<gene>
    <name evidence="2" type="ORF">HDU87_001907</name>
</gene>
<sequence length="344" mass="37116">MTDSRAFWRSRTLVNVSDNENGQPQLQSTAKRRRIPLAALVLGTMTFFAAAAAIPVSIVAYDTSWGTVSDTLAELRAAYVQQVQDAVTTSTSHIYETIQTNAENLSILDTIETFNGSVDFLSFPDMLYSYAKSIERCDFLWSAGFEMTGSLNSALTAKPELPGSVCRANATASNGRWCESVYVSDSVDKPTMALNITTATLRSAQPPMSSINGPSGAITGMWTPNISWTVVSVDPLAIIGSYRYSWNQWKGLPLARTPAAGPPMGSQIVQTSVSEFSKMLRNIDVPAKTGIAIWNSQSGELIATNGLEEIFNASSIRGTASTGYTVTAYPPDKYPNTYIAVPTP</sequence>
<dbReference type="AlphaFoldDB" id="A0AAD5XIV4"/>
<evidence type="ECO:0000313" key="2">
    <source>
        <dbReference type="EMBL" id="KAJ3166799.1"/>
    </source>
</evidence>
<keyword evidence="1" id="KW-0472">Membrane</keyword>
<reference evidence="2" key="1">
    <citation type="submission" date="2020-05" db="EMBL/GenBank/DDBJ databases">
        <title>Phylogenomic resolution of chytrid fungi.</title>
        <authorList>
            <person name="Stajich J.E."/>
            <person name="Amses K."/>
            <person name="Simmons R."/>
            <person name="Seto K."/>
            <person name="Myers J."/>
            <person name="Bonds A."/>
            <person name="Quandt C.A."/>
            <person name="Barry K."/>
            <person name="Liu P."/>
            <person name="Grigoriev I."/>
            <person name="Longcore J.E."/>
            <person name="James T.Y."/>
        </authorList>
    </citation>
    <scope>NUCLEOTIDE SEQUENCE</scope>
    <source>
        <strain evidence="2">JEL0379</strain>
    </source>
</reference>
<protein>
    <submittedName>
        <fullName evidence="2">Uncharacterized protein</fullName>
    </submittedName>
</protein>
<feature type="transmembrane region" description="Helical" evidence="1">
    <location>
        <begin position="37"/>
        <end position="61"/>
    </location>
</feature>
<keyword evidence="1" id="KW-1133">Transmembrane helix</keyword>